<dbReference type="SUPFAM" id="SSF63817">
    <property type="entry name" value="Sortase"/>
    <property type="match status" value="1"/>
</dbReference>
<evidence type="ECO:0000256" key="2">
    <source>
        <dbReference type="PIRSR" id="PIRSR605754-1"/>
    </source>
</evidence>
<comment type="caution">
    <text evidence="4">The sequence shown here is derived from an EMBL/GenBank/DDBJ whole genome shotgun (WGS) entry which is preliminary data.</text>
</comment>
<feature type="active site" description="Acyl-thioester intermediate" evidence="2">
    <location>
        <position position="212"/>
    </location>
</feature>
<dbReference type="InterPro" id="IPR005754">
    <property type="entry name" value="Sortase"/>
</dbReference>
<dbReference type="Proteomes" id="UP001199424">
    <property type="component" value="Unassembled WGS sequence"/>
</dbReference>
<dbReference type="RefSeq" id="WP_308450016.1">
    <property type="nucleotide sequence ID" value="NZ_JAJEQC010000018.1"/>
</dbReference>
<keyword evidence="5" id="KW-1185">Reference proteome</keyword>
<organism evidence="4 5">
    <name type="scientific">Hominenteromicrobium mulieris</name>
    <dbReference type="NCBI Taxonomy" id="2885357"/>
    <lineage>
        <taxon>Bacteria</taxon>
        <taxon>Bacillati</taxon>
        <taxon>Bacillota</taxon>
        <taxon>Clostridia</taxon>
        <taxon>Eubacteriales</taxon>
        <taxon>Oscillospiraceae</taxon>
        <taxon>Hominenteromicrobium</taxon>
    </lineage>
</organism>
<keyword evidence="3" id="KW-0812">Transmembrane</keyword>
<dbReference type="AlphaFoldDB" id="A0AAE3AM42"/>
<keyword evidence="3" id="KW-1133">Transmembrane helix</keyword>
<accession>A0AAE3AM42</accession>
<dbReference type="InterPro" id="IPR042002">
    <property type="entry name" value="Sortase_C"/>
</dbReference>
<evidence type="ECO:0000313" key="4">
    <source>
        <dbReference type="EMBL" id="MCC2137876.1"/>
    </source>
</evidence>
<feature type="transmembrane region" description="Helical" evidence="3">
    <location>
        <begin position="258"/>
        <end position="278"/>
    </location>
</feature>
<name>A0AAE3AM42_9FIRM</name>
<keyword evidence="1" id="KW-0378">Hydrolase</keyword>
<dbReference type="Pfam" id="PF04203">
    <property type="entry name" value="Sortase"/>
    <property type="match status" value="1"/>
</dbReference>
<proteinExistence type="predicted"/>
<sequence>MSKRKNTIIIICFILVILLGAGAATYPLIASINNERTQSLVQTEYEEKLQQLDTSEIDEALKKAHEYNKTISTVQIEDIDKIKENLPDYEDLLNLANNGIMGYIEIPTINIDLPIYHGTTGAAMEKGAGHMEGTSLPVGGVGTHAVISAHSGMAGAKLFTDLDKLKLGDVFFVTVCNEKLAYEVDNIAVVELTDIDLIRIDTQQDYVTLLTCTPYGVNTHRLLVRGHRVEMAEEAIAEVEEKVVPEGSTWIEKYAEGLVIGFIASFAAMLLLLIVLLIRRRQKKKTGNIAGSERK</sequence>
<dbReference type="EMBL" id="JAJEQC010000018">
    <property type="protein sequence ID" value="MCC2137876.1"/>
    <property type="molecule type" value="Genomic_DNA"/>
</dbReference>
<evidence type="ECO:0000256" key="3">
    <source>
        <dbReference type="SAM" id="Phobius"/>
    </source>
</evidence>
<feature type="active site" description="Proton donor/acceptor" evidence="2">
    <location>
        <position position="150"/>
    </location>
</feature>
<dbReference type="InterPro" id="IPR023365">
    <property type="entry name" value="Sortase_dom-sf"/>
</dbReference>
<evidence type="ECO:0000256" key="1">
    <source>
        <dbReference type="ARBA" id="ARBA00022801"/>
    </source>
</evidence>
<dbReference type="NCBIfam" id="NF033745">
    <property type="entry name" value="class_C_sortase"/>
    <property type="match status" value="1"/>
</dbReference>
<dbReference type="CDD" id="cd05827">
    <property type="entry name" value="Sortase_C"/>
    <property type="match status" value="1"/>
</dbReference>
<dbReference type="Gene3D" id="2.40.260.10">
    <property type="entry name" value="Sortase"/>
    <property type="match status" value="1"/>
</dbReference>
<protein>
    <submittedName>
        <fullName evidence="4">Class C sortase</fullName>
    </submittedName>
</protein>
<keyword evidence="3" id="KW-0472">Membrane</keyword>
<gene>
    <name evidence="4" type="ORF">LKD31_12810</name>
</gene>
<dbReference type="NCBIfam" id="TIGR01076">
    <property type="entry name" value="sortase_fam"/>
    <property type="match status" value="1"/>
</dbReference>
<evidence type="ECO:0000313" key="5">
    <source>
        <dbReference type="Proteomes" id="UP001199424"/>
    </source>
</evidence>
<reference evidence="4" key="1">
    <citation type="submission" date="2021-10" db="EMBL/GenBank/DDBJ databases">
        <title>Anaerobic single-cell dispensing facilitates the cultivation of human gut bacteria.</title>
        <authorList>
            <person name="Afrizal A."/>
        </authorList>
    </citation>
    <scope>NUCLEOTIDE SEQUENCE</scope>
    <source>
        <strain evidence="4">CLA-AA-H250</strain>
    </source>
</reference>
<dbReference type="GO" id="GO:0016787">
    <property type="term" value="F:hydrolase activity"/>
    <property type="evidence" value="ECO:0007669"/>
    <property type="project" value="UniProtKB-KW"/>
</dbReference>